<reference evidence="1" key="1">
    <citation type="journal article" date="2014" name="Front. Microbiol.">
        <title>High frequency of phylogenetically diverse reductive dehalogenase-homologous genes in deep subseafloor sedimentary metagenomes.</title>
        <authorList>
            <person name="Kawai M."/>
            <person name="Futagami T."/>
            <person name="Toyoda A."/>
            <person name="Takaki Y."/>
            <person name="Nishi S."/>
            <person name="Hori S."/>
            <person name="Arai W."/>
            <person name="Tsubouchi T."/>
            <person name="Morono Y."/>
            <person name="Uchiyama I."/>
            <person name="Ito T."/>
            <person name="Fujiyama A."/>
            <person name="Inagaki F."/>
            <person name="Takami H."/>
        </authorList>
    </citation>
    <scope>NUCLEOTIDE SEQUENCE</scope>
    <source>
        <strain evidence="1">Expedition CK06-06</strain>
    </source>
</reference>
<protein>
    <submittedName>
        <fullName evidence="1">Uncharacterized protein</fullName>
    </submittedName>
</protein>
<dbReference type="AlphaFoldDB" id="X0WPV8"/>
<name>X0WPV8_9ZZZZ</name>
<evidence type="ECO:0000313" key="1">
    <source>
        <dbReference type="EMBL" id="GAG25257.1"/>
    </source>
</evidence>
<proteinExistence type="predicted"/>
<dbReference type="EMBL" id="BARS01037344">
    <property type="protein sequence ID" value="GAG25257.1"/>
    <property type="molecule type" value="Genomic_DNA"/>
</dbReference>
<comment type="caution">
    <text evidence="1">The sequence shown here is derived from an EMBL/GenBank/DDBJ whole genome shotgun (WGS) entry which is preliminary data.</text>
</comment>
<organism evidence="1">
    <name type="scientific">marine sediment metagenome</name>
    <dbReference type="NCBI Taxonomy" id="412755"/>
    <lineage>
        <taxon>unclassified sequences</taxon>
        <taxon>metagenomes</taxon>
        <taxon>ecological metagenomes</taxon>
    </lineage>
</organism>
<gene>
    <name evidence="1" type="ORF">S01H1_57273</name>
</gene>
<sequence>MVVAQARRGSLRAFELLGRIVLPSADERHRIDHEDEIRVAGKTPAEFDQETLELILERIQERREYEAKQAEN</sequence>
<accession>X0WPV8</accession>